<evidence type="ECO:0000313" key="1">
    <source>
        <dbReference type="EMBL" id="TCL06172.1"/>
    </source>
</evidence>
<organism evidence="1 2">
    <name type="scientific">Sodalis ligni</name>
    <dbReference type="NCBI Taxonomy" id="2697027"/>
    <lineage>
        <taxon>Bacteria</taxon>
        <taxon>Pseudomonadati</taxon>
        <taxon>Pseudomonadota</taxon>
        <taxon>Gammaproteobacteria</taxon>
        <taxon>Enterobacterales</taxon>
        <taxon>Bruguierivoracaceae</taxon>
        <taxon>Sodalis</taxon>
    </lineage>
</organism>
<gene>
    <name evidence="1" type="ORF">EZJ58_4407</name>
</gene>
<protein>
    <submittedName>
        <fullName evidence="1">Uncharacterized protein</fullName>
    </submittedName>
</protein>
<reference evidence="1 2" key="1">
    <citation type="submission" date="2019-02" db="EMBL/GenBank/DDBJ databases">
        <title>Investigation of anaerobic lignin degradation for improved lignocellulosic biofuels.</title>
        <authorList>
            <person name="Deangelis K."/>
        </authorList>
    </citation>
    <scope>NUCLEOTIDE SEQUENCE [LARGE SCALE GENOMIC DNA]</scope>
    <source>
        <strain evidence="1 2">159R</strain>
    </source>
</reference>
<dbReference type="RefSeq" id="WP_132925369.1">
    <property type="nucleotide sequence ID" value="NZ_SJOI01000001.1"/>
</dbReference>
<evidence type="ECO:0000313" key="2">
    <source>
        <dbReference type="Proteomes" id="UP000294555"/>
    </source>
</evidence>
<name>A0A4R1NF77_9GAMM</name>
<sequence>MFTPTFTAVMARIYAGQEDESVAALLHAAGDGRKSHDPLALRLKPGVREFVVRQSAGLGISASGLINLILEGVIREMLLPFENQASHVYERFQLLMEAHGLGITEVATLLAPFNIRLGVLEDRARTLDYLNEETLECIAGWFNIDADWLKAKTAAPVNLALSAHRWRDNLDHAAKSLLSADSGDIKTDVYFFRSSQHSLLNNNIDNDHHVGLYVLRRKSINGVSINTVRLFEQAPWSNEQARSQYRMLMGFCALAQTAGRLHLNTVALRPAQMMALRSGVTLPALIAFLPQTVGSLNSWRPEENLPLRYPDNYMTPEWRAIANKYLHGTNV</sequence>
<dbReference type="AlphaFoldDB" id="A0A4R1NF77"/>
<accession>A0A4R1NF77</accession>
<dbReference type="Proteomes" id="UP000294555">
    <property type="component" value="Unassembled WGS sequence"/>
</dbReference>
<dbReference type="OrthoDB" id="6420659at2"/>
<keyword evidence="2" id="KW-1185">Reference proteome</keyword>
<dbReference type="EMBL" id="SJOI01000001">
    <property type="protein sequence ID" value="TCL06172.1"/>
    <property type="molecule type" value="Genomic_DNA"/>
</dbReference>
<comment type="caution">
    <text evidence="1">The sequence shown here is derived from an EMBL/GenBank/DDBJ whole genome shotgun (WGS) entry which is preliminary data.</text>
</comment>
<proteinExistence type="predicted"/>